<sequence>MAEAPLYEISRDPEGRPPRRYFFFEERLPEAAYGVRRVYGPVSKHPARLAGNPAGVNTATFAGSIVKLAGGGYRLYATSYLSAERTMEITAWESERGLDWKPVRMPGSQASRLGKNVVRIKGLKDRLLSYQPQVFQLGPKNWVMYAWNRFENNHLSYLRAVSADGLDWRADTATEPVFYHPSKFGLGEWVSGVPLREIKNLAITKAEALECMRLASNDSVYLYHHPETGCYDGYAVWLHPAIPDRRVEVDNASSVLRLIQRRWSRDGRHWSDPELVISPDERDPWDLQFYYLAVQWHRDWRIGSLGRYRVEDGQQTMDLELCFSRDGRKWERPMRAGFIPRPPESSGEIDTLMVYGPNTWLDEGKEWLCLYTGHPTRHNERVEKRTGLLGARFRKDRLAGLAADRAGGGFLSEPFILAGPELRVDAAVRGWLRAELCDAFGRKLPGFHLMDCRPLTGDREAHRLTWKKGNPGDHIYRALRLRFEFCDAEIYNFSDESDYGRRE</sequence>
<comment type="caution">
    <text evidence="1">The sequence shown here is derived from an EMBL/GenBank/DDBJ whole genome shotgun (WGS) entry which is preliminary data.</text>
</comment>
<organism evidence="1">
    <name type="scientific">candidate division TA06 bacterium ADurb.Bin417</name>
    <dbReference type="NCBI Taxonomy" id="1852828"/>
    <lineage>
        <taxon>Bacteria</taxon>
        <taxon>Bacteria division TA06</taxon>
    </lineage>
</organism>
<dbReference type="SUPFAM" id="SSF75005">
    <property type="entry name" value="Arabinanase/levansucrase/invertase"/>
    <property type="match status" value="1"/>
</dbReference>
<name>A0A1V5MEQ7_UNCT6</name>
<protein>
    <recommendedName>
        <fullName evidence="2">Sialidase domain-containing protein</fullName>
    </recommendedName>
</protein>
<dbReference type="EMBL" id="MWAK01000154">
    <property type="protein sequence ID" value="OPZ91727.1"/>
    <property type="molecule type" value="Genomic_DNA"/>
</dbReference>
<dbReference type="Gene3D" id="2.115.10.20">
    <property type="entry name" value="Glycosyl hydrolase domain, family 43"/>
    <property type="match status" value="1"/>
</dbReference>
<dbReference type="AlphaFoldDB" id="A0A1V5MEQ7"/>
<proteinExistence type="predicted"/>
<reference evidence="1" key="1">
    <citation type="submission" date="2017-02" db="EMBL/GenBank/DDBJ databases">
        <title>Delving into the versatile metabolic prowess of the omnipresent phylum Bacteroidetes.</title>
        <authorList>
            <person name="Nobu M.K."/>
            <person name="Mei R."/>
            <person name="Narihiro T."/>
            <person name="Kuroda K."/>
            <person name="Liu W.-T."/>
        </authorList>
    </citation>
    <scope>NUCLEOTIDE SEQUENCE</scope>
    <source>
        <strain evidence="1">ADurb.Bin417</strain>
    </source>
</reference>
<accession>A0A1V5MEQ7</accession>
<dbReference type="InterPro" id="IPR023296">
    <property type="entry name" value="Glyco_hydro_beta-prop_sf"/>
</dbReference>
<evidence type="ECO:0008006" key="2">
    <source>
        <dbReference type="Google" id="ProtNLM"/>
    </source>
</evidence>
<gene>
    <name evidence="1" type="ORF">BWY73_01022</name>
</gene>
<dbReference type="Proteomes" id="UP000485484">
    <property type="component" value="Unassembled WGS sequence"/>
</dbReference>
<evidence type="ECO:0000313" key="1">
    <source>
        <dbReference type="EMBL" id="OPZ91727.1"/>
    </source>
</evidence>